<feature type="compositionally biased region" description="Basic and acidic residues" evidence="5">
    <location>
        <begin position="1589"/>
        <end position="1602"/>
    </location>
</feature>
<feature type="compositionally biased region" description="Basic and acidic residues" evidence="5">
    <location>
        <begin position="1660"/>
        <end position="1672"/>
    </location>
</feature>
<feature type="repeat" description="Filamin" evidence="4">
    <location>
        <begin position="693"/>
        <end position="788"/>
    </location>
</feature>
<feature type="repeat" description="Filamin" evidence="4">
    <location>
        <begin position="302"/>
        <end position="400"/>
    </location>
</feature>
<dbReference type="SMART" id="SM00033">
    <property type="entry name" value="CH"/>
    <property type="match status" value="2"/>
</dbReference>
<evidence type="ECO:0000256" key="4">
    <source>
        <dbReference type="PROSITE-ProRule" id="PRU00087"/>
    </source>
</evidence>
<feature type="region of interest" description="Disordered" evidence="5">
    <location>
        <begin position="3297"/>
        <end position="3318"/>
    </location>
</feature>
<feature type="repeat" description="Filamin" evidence="4">
    <location>
        <begin position="1083"/>
        <end position="1182"/>
    </location>
</feature>
<feature type="repeat" description="Filamin" evidence="4">
    <location>
        <begin position="2982"/>
        <end position="3074"/>
    </location>
</feature>
<dbReference type="InterPro" id="IPR014756">
    <property type="entry name" value="Ig_E-set"/>
</dbReference>
<feature type="compositionally biased region" description="Basic and acidic residues" evidence="5">
    <location>
        <begin position="1907"/>
        <end position="1947"/>
    </location>
</feature>
<dbReference type="CDD" id="cd21230">
    <property type="entry name" value="CH_FLN_rpt2"/>
    <property type="match status" value="1"/>
</dbReference>
<evidence type="ECO:0000256" key="2">
    <source>
        <dbReference type="ARBA" id="ARBA00022737"/>
    </source>
</evidence>
<dbReference type="Gene3D" id="2.60.40.10">
    <property type="entry name" value="Immunoglobulins"/>
    <property type="match status" value="17"/>
</dbReference>
<dbReference type="FunFam" id="1.10.418.10:FF:000006">
    <property type="entry name" value="Filamin-B isoform A"/>
    <property type="match status" value="1"/>
</dbReference>
<feature type="region of interest" description="Disordered" evidence="5">
    <location>
        <begin position="1226"/>
        <end position="2549"/>
    </location>
</feature>
<feature type="compositionally biased region" description="Basic and acidic residues" evidence="5">
    <location>
        <begin position="2202"/>
        <end position="2236"/>
    </location>
</feature>
<dbReference type="PROSITE" id="PS00019">
    <property type="entry name" value="ACTININ_1"/>
    <property type="match status" value="1"/>
</dbReference>
<feature type="repeat" description="Filamin" evidence="4">
    <location>
        <begin position="886"/>
        <end position="984"/>
    </location>
</feature>
<evidence type="ECO:0000256" key="5">
    <source>
        <dbReference type="SAM" id="MobiDB-lite"/>
    </source>
</evidence>
<name>A0A0K2T3B1_LEPSM</name>
<dbReference type="InterPro" id="IPR036872">
    <property type="entry name" value="CH_dom_sf"/>
</dbReference>
<feature type="compositionally biased region" description="Basic and acidic residues" evidence="5">
    <location>
        <begin position="2109"/>
        <end position="2161"/>
    </location>
</feature>
<organism evidence="7">
    <name type="scientific">Lepeophtheirus salmonis</name>
    <name type="common">Salmon louse</name>
    <name type="synonym">Caligus salmonis</name>
    <dbReference type="NCBI Taxonomy" id="72036"/>
    <lineage>
        <taxon>Eukaryota</taxon>
        <taxon>Metazoa</taxon>
        <taxon>Ecdysozoa</taxon>
        <taxon>Arthropoda</taxon>
        <taxon>Crustacea</taxon>
        <taxon>Multicrustacea</taxon>
        <taxon>Hexanauplia</taxon>
        <taxon>Copepoda</taxon>
        <taxon>Siphonostomatoida</taxon>
        <taxon>Caligidae</taxon>
        <taxon>Lepeophtheirus</taxon>
    </lineage>
</organism>
<feature type="compositionally biased region" description="Basic and acidic residues" evidence="5">
    <location>
        <begin position="2280"/>
        <end position="2291"/>
    </location>
</feature>
<dbReference type="GO" id="GO:0030036">
    <property type="term" value="P:actin cytoskeleton organization"/>
    <property type="evidence" value="ECO:0007669"/>
    <property type="project" value="InterPro"/>
</dbReference>
<feature type="repeat" description="Filamin" evidence="4">
    <location>
        <begin position="3171"/>
        <end position="3262"/>
    </location>
</feature>
<feature type="repeat" description="Filamin" evidence="4">
    <location>
        <begin position="2548"/>
        <end position="2606"/>
    </location>
</feature>
<proteinExistence type="inferred from homology"/>
<feature type="repeat" description="Filamin" evidence="4">
    <location>
        <begin position="599"/>
        <end position="690"/>
    </location>
</feature>
<feature type="compositionally biased region" description="Basic and acidic residues" evidence="5">
    <location>
        <begin position="1304"/>
        <end position="1345"/>
    </location>
</feature>
<feature type="repeat" description="Filamin" evidence="4">
    <location>
        <begin position="3076"/>
        <end position="3169"/>
    </location>
</feature>
<keyword evidence="3" id="KW-0009">Actin-binding</keyword>
<dbReference type="FunFam" id="1.10.418.10:FF:000008">
    <property type="entry name" value="Filamin-B isoform C"/>
    <property type="match status" value="1"/>
</dbReference>
<feature type="repeat" description="Filamin" evidence="4">
    <location>
        <begin position="2789"/>
        <end position="2881"/>
    </location>
</feature>
<dbReference type="SUPFAM" id="SSF47576">
    <property type="entry name" value="Calponin-homology domain, CH-domain"/>
    <property type="match status" value="1"/>
</dbReference>
<dbReference type="SMART" id="SM00557">
    <property type="entry name" value="IG_FLMN"/>
    <property type="match status" value="17"/>
</dbReference>
<dbReference type="InterPro" id="IPR017868">
    <property type="entry name" value="Filamin/ABP280_repeat-like"/>
</dbReference>
<evidence type="ECO:0000259" key="6">
    <source>
        <dbReference type="PROSITE" id="PS50021"/>
    </source>
</evidence>
<dbReference type="InterPro" id="IPR013783">
    <property type="entry name" value="Ig-like_fold"/>
</dbReference>
<dbReference type="PROSITE" id="PS00020">
    <property type="entry name" value="ACTININ_2"/>
    <property type="match status" value="1"/>
</dbReference>
<feature type="compositionally biased region" description="Basic and acidic residues" evidence="5">
    <location>
        <begin position="1373"/>
        <end position="1384"/>
    </location>
</feature>
<feature type="compositionally biased region" description="Basic and acidic residues" evidence="5">
    <location>
        <begin position="1411"/>
        <end position="1420"/>
    </location>
</feature>
<dbReference type="Gene3D" id="1.10.418.10">
    <property type="entry name" value="Calponin-like domain"/>
    <property type="match status" value="2"/>
</dbReference>
<dbReference type="CDD" id="cd21311">
    <property type="entry name" value="CH_dFLNA-like_rpt1"/>
    <property type="match status" value="1"/>
</dbReference>
<feature type="repeat" description="Filamin" evidence="4">
    <location>
        <begin position="789"/>
        <end position="885"/>
    </location>
</feature>
<feature type="compositionally biased region" description="Polar residues" evidence="5">
    <location>
        <begin position="2467"/>
        <end position="2478"/>
    </location>
</feature>
<dbReference type="PROSITE" id="PS50021">
    <property type="entry name" value="CH"/>
    <property type="match status" value="2"/>
</dbReference>
<feature type="compositionally biased region" description="Basic and acidic residues" evidence="5">
    <location>
        <begin position="2381"/>
        <end position="2414"/>
    </location>
</feature>
<feature type="compositionally biased region" description="Polar residues" evidence="5">
    <location>
        <begin position="1229"/>
        <end position="1251"/>
    </location>
</feature>
<feature type="compositionally biased region" description="Basic and acidic residues" evidence="5">
    <location>
        <begin position="1698"/>
        <end position="1732"/>
    </location>
</feature>
<feature type="repeat" description="Filamin" evidence="4">
    <location>
        <begin position="2697"/>
        <end position="2786"/>
    </location>
</feature>
<protein>
    <submittedName>
        <fullName evidence="7">FilaminClike [Nasonia vitripennis]</fullName>
    </submittedName>
</protein>
<feature type="compositionally biased region" description="Basic and acidic residues" evidence="5">
    <location>
        <begin position="2010"/>
        <end position="2043"/>
    </location>
</feature>
<feature type="repeat" description="Filamin" evidence="4">
    <location>
        <begin position="2879"/>
        <end position="2979"/>
    </location>
</feature>
<dbReference type="InterPro" id="IPR044801">
    <property type="entry name" value="Filamin"/>
</dbReference>
<feature type="compositionally biased region" description="Basic and acidic residues" evidence="5">
    <location>
        <begin position="2298"/>
        <end position="2316"/>
    </location>
</feature>
<keyword evidence="2" id="KW-0677">Repeat</keyword>
<feature type="compositionally biased region" description="Low complexity" evidence="5">
    <location>
        <begin position="3300"/>
        <end position="3318"/>
    </location>
</feature>
<feature type="repeat" description="Filamin" evidence="4">
    <location>
        <begin position="503"/>
        <end position="599"/>
    </location>
</feature>
<feature type="repeat" description="Filamin" evidence="4">
    <location>
        <begin position="2606"/>
        <end position="2698"/>
    </location>
</feature>
<feature type="compositionally biased region" description="Basic and acidic residues" evidence="5">
    <location>
        <begin position="2493"/>
        <end position="2508"/>
    </location>
</feature>
<comment type="similarity">
    <text evidence="1">Belongs to the filamin family.</text>
</comment>
<feature type="compositionally biased region" description="Polar residues" evidence="5">
    <location>
        <begin position="2439"/>
        <end position="2453"/>
    </location>
</feature>
<feature type="domain" description="Calponin-homology (CH)" evidence="6">
    <location>
        <begin position="192"/>
        <end position="295"/>
    </location>
</feature>
<feature type="compositionally biased region" description="Basic and acidic residues" evidence="5">
    <location>
        <begin position="1622"/>
        <end position="1650"/>
    </location>
</feature>
<feature type="compositionally biased region" description="Basic and acidic residues" evidence="5">
    <location>
        <begin position="1468"/>
        <end position="1481"/>
    </location>
</feature>
<feature type="compositionally biased region" description="Basic and acidic residues" evidence="5">
    <location>
        <begin position="1877"/>
        <end position="1896"/>
    </location>
</feature>
<dbReference type="OrthoDB" id="5334309at2759"/>
<sequence length="3318" mass="359306">MTSSQRNNSIGEKAVTQLSEDCSALQYLARRGSEADKNSSSEEDGDWVKVDEAMANAERELSDDAEWKRIQQNTFTRWANEHLRQANRSISDLETDLSDGLKLIALIEVLSGKKMPRHNKKPNFRSQKLENVSIALQFLEMEGITLVNIDSTDIVDCKLKLIMGLIWTLIIHYAISMPVWDGPPLGGSASQRTPKQRLMDWVKDKCPDLPIQNFTDDWRDGKAVGALVDSVAPGLCPDWANWDPKKPVENAREAMDLADEWLNVPKLLTPEEIVNPNVDEPSMMTYLSQFPNAKLKPGAPLRQKINANKVRAYGPGLEPTGLVAKAPAKFVIETFGAGDGDAAFRVIGPDGAEIPGEIVFNNDRKRTYSCSYFPEEEGEYKVMVTFASIEISKSPYVVKVEGFAGDASKVTAYGPGLEPEGVVINKPTYFDINAQGAGKGKPEVIILDPHGKKDSVPLELSLVPGETEIYRCNYVSSTLGLHSVNVFFAGNPIPGSPFGVNVSPASLPSKVWASGRGLQSNGIRVNEKVDFRVHTEGAGEGNVTVKIIGPGGTNVETAIKKVDEYTTEYVYTPIREGRYVIMINFANQEIPKSPFEVNVGPHKISNIRAYGPGLKGGIAKQPARFTVETNGETGSLGFSIEGPSQAKISVDDNGDGSANVSYLPTAPGEYAVHIYCDNEDIPKSPYMAQIIPATDYTPGKVKCYGPGLENGVKPNEETHFTIDINGAGDAPLEVMIHDDLGEYEPKVKQTSEGIFICYYTPRKGQHLQTIMVNFGGVAVDGSPFRVLTDHPVDPSLVKVYGPGVESNSVRADIPVEFTIDASEAGPGELDVEIFTSKRRPIPVDIRSIGNGITIVKYKTVESGPHVVNVKFDIEHVPKSPITVDVKPGIDISKIKVKDFETRAFVDCPNDFVVDATALPQTKRSVLTCKVNGPNDKNPIETFVQKVSPEGLYEVVFTPREEGNHIVDLRYDGVPLPDSPFKVEAIRGCDPSKVKAFGRGLERGIVDKPNVFTVKMNNAGSGGLGLAMEGPSEAKMDCIDNHDGTCTVSYVPYEEGDYDATVKFGDQHIPGSPFSVPVTTLDGKPKPNAKKVTAYGPGLESNKILPGKPAKFTVDASKTGEAKVEVNLSSLDDKLKHRSPSVIDKGNGIHEVTYIPPPIGDPYKVSITYGGEEIPQSPFELTCSPTLEEIVGLVDNEKRRGSMHGRGLQRRADGSIVGDDERIRPILAGNISSNPDLNESNIDTPIKSSSFNPLRKGIQRGFSQNDFEPNNIPNEQGGPRRDSNFTLFKGSDGGSDSSRKNSRLLPEDELKKIDTPRRESKSGPSSEFDRRVDGDKWVKLEGDRSRKNSKVSSSDDASRKGSGIGGEPNVNDNLGRKDSLDDKYGSRRGSGYNDCNDKYGSRKSSSEYGPDEDSKNPDRKNSKFGSSPDKYDSRRGSKVSGASSPTKYGDGKDDYGRGISGSRKNSGNGDKDDKAYGSDFRRSSGSGGNPDRSLSRKGSKFDDATSPDGKKDDYTSRNNSTDYEGIGDSSRKSSAYGDDESQDALSGRRVNKLSTDKSPEEIAVRRGSKFGDGKPPNDSGSRKGSFGDGRSPDDSRLESKFGDETSPGDSRRGSKFGEGTSPDEARRRSNFDDGRSPDDLRRGSKFGDGKSLDGSGSRKGSFGDDKSPDDSKRGSKFGDGTSPDYSRRGSKFGDGTSPDDSRRGSKFGDRKSPDDSRRESKFGDGRSPEDLRKGSKFGDGTSDDSRRGSKFGDGTSSDDLKRGSKFGDGTSPDDSRRGSKFGDGTSPDDSRRGSKFGDGTSSDDLRRGSKFGDGTSSDDLRRGSKFGDGISSNDLRRGSKFGEGTSPDDSRRGSKYGDGTSPDDSRRGSKYGDGTSPDDSRRGSKYGDETSPDDSRRGSKFGDGTSPDDLRRGSKFGDRKSPDDSRRGSKLGDRKSPDDSRRGSKLDDSISPDNSGRWTKFGGGSTGDSRRGSKLSDGMPADDSRRASEIGDGTSPDDSKKGSHFVGSSGDLRRGSKFGDRTSSDDLRRGSKFGDRKSPDDSSSRKGSFGDGKSPNESGSRKNSNGDDSSRKGSKFVDGSSVDSRRGSNFGDQKSPDNSASRKGSFGDGRSPDDSRRGSKFGDRASPDDSRRGSKFGDRASPDDSRRGSKFGERASPDDSRRGSKFGDGASPDDSRRGSKFGDGASPDDSRRGSKFGDGASPDDSRRGSKFGDRASPDDSRRGSKFDNGRTSDDARRGSSANDSEQKTFKYGQENEAGDYLSSPHRYGQSPRELGSLYDKSGNEKSPSDSSRKGSLLKGEFDSRRGSKFDENDELSRRAFKFGLDGKSPDEGSQKWTKLGTGKSHEMSPGRNKSSTQLPDNEGDYSSFDDARKGSKISDGMQPDKYDMFGRKSSGEDGRKDSMFGERPDNDDNHDKSRKYSNNLYDDSRGGSRFIDVSKSRNSVGQIPQGSIKISNEEPGDVEYFRKMSQTSETRQGSISIDRKSSNGFFSTVGHDDRSRQHSSSEGKKNYASPHNDGDRNNNRKGSRRGSSDFHPLEISNIPVSPRDSQITAEIRRPNGLKDSPQVENNDRGTIDVIYQPNEEGLHILDIKNRGEHVQGSPYKFYSCSTEDGKVRAFGEGLTHGVCGDSAKFVISTKGANAGGLALAVEGPSKAEINCFDNKDGTVDVSYFPTAPGEYSITAKFADEHIEGSPFTCKVTGEGKKRNQISVGSSSELSLPENLSEYDLRSLTACIVSPSGIEEPCFLKKLPRGNNGISFTPREVGDHLVSVKRNGKHISDSPFKIQVRPNDVGDASRVKAMGGSLREGKTHEENVFTVDTKNAGYGGLSLSVEGPSKAEINCRDNEDGTLDVSYKPTEPGFYTVNMKFADQHIPGSPFTVAVDGDGSRKKEKNIKRMREAVPANEVGSQCTMTFKMPGIDAKSLKAEVKSPSTRETGAIVTEIEEGLYAVNFVPHELGVHTVNIIYKDIDIPGSPFQFTVGPLQDGGSHLVRAGGPGLERGVQGQPADFNVWTREAGHGSLAISVEGPSKAEVDFKDRKDGSCHVSYVVEEPGEYSVGIRFNDQHIPDSPFKVCILPSGDEAERVRLSNVADYPVMQDAPQTMLLNMNGADGDVECKLVSPSGREDDCFITPLGEGEHSVRFVPKEEGLHYLHARLNGIHIPGSPYKVIVGNPNNNASTVSVSGRGIQSGMTGEKSSFIINTSGVGAGTLSVTVDGPSKVDLTCTEAETGYEVSYVPMVPGKYYVTICYNGKNVMNSPFTVDIDGDNLGQGPVRKNSRSSMTMETMQRTSYIRHQYSEQRQSISQSSNFIKSSNSMSTP</sequence>
<dbReference type="EMBL" id="HACA01003162">
    <property type="protein sequence ID" value="CDW20523.1"/>
    <property type="molecule type" value="Transcribed_RNA"/>
</dbReference>
<dbReference type="GO" id="GO:0051015">
    <property type="term" value="F:actin filament binding"/>
    <property type="evidence" value="ECO:0007669"/>
    <property type="project" value="InterPro"/>
</dbReference>
<evidence type="ECO:0000256" key="3">
    <source>
        <dbReference type="ARBA" id="ARBA00023203"/>
    </source>
</evidence>
<evidence type="ECO:0000256" key="1">
    <source>
        <dbReference type="ARBA" id="ARBA00009238"/>
    </source>
</evidence>
<dbReference type="FunFam" id="2.60.40.10:FF:000140">
    <property type="entry name" value="FiLamiN (Actin binding protein) homolog"/>
    <property type="match status" value="2"/>
</dbReference>
<dbReference type="Pfam" id="PF00630">
    <property type="entry name" value="Filamin"/>
    <property type="match status" value="17"/>
</dbReference>
<feature type="repeat" description="Filamin" evidence="4">
    <location>
        <begin position="402"/>
        <end position="502"/>
    </location>
</feature>
<accession>A0A0K2T3B1</accession>
<feature type="compositionally biased region" description="Polar residues" evidence="5">
    <location>
        <begin position="1260"/>
        <end position="1273"/>
    </location>
</feature>
<reference evidence="7" key="1">
    <citation type="submission" date="2014-05" db="EMBL/GenBank/DDBJ databases">
        <authorList>
            <person name="Chronopoulou M."/>
        </authorList>
    </citation>
    <scope>NUCLEOTIDE SEQUENCE</scope>
    <source>
        <tissue evidence="7">Whole organism</tissue>
    </source>
</reference>
<feature type="compositionally biased region" description="Basic and acidic residues" evidence="5">
    <location>
        <begin position="1498"/>
        <end position="1514"/>
    </location>
</feature>
<dbReference type="PANTHER" id="PTHR38537">
    <property type="entry name" value="JITTERBUG, ISOFORM N"/>
    <property type="match status" value="1"/>
</dbReference>
<dbReference type="InterPro" id="IPR001298">
    <property type="entry name" value="Filamin/ABP280_rpt"/>
</dbReference>
<feature type="compositionally biased region" description="Polar residues" evidence="5">
    <location>
        <begin position="2089"/>
        <end position="2101"/>
    </location>
</feature>
<feature type="compositionally biased region" description="Basic and acidic residues" evidence="5">
    <location>
        <begin position="1553"/>
        <end position="1571"/>
    </location>
</feature>
<dbReference type="InterPro" id="IPR001589">
    <property type="entry name" value="Actinin_actin-bd_CS"/>
</dbReference>
<dbReference type="PROSITE" id="PS50194">
    <property type="entry name" value="FILAMIN_REPEAT"/>
    <property type="match status" value="17"/>
</dbReference>
<evidence type="ECO:0000313" key="7">
    <source>
        <dbReference type="EMBL" id="CDW20523.1"/>
    </source>
</evidence>
<dbReference type="Pfam" id="PF00307">
    <property type="entry name" value="CH"/>
    <property type="match status" value="2"/>
</dbReference>
<feature type="non-terminal residue" evidence="7">
    <location>
        <position position="3318"/>
    </location>
</feature>
<dbReference type="PANTHER" id="PTHR38537:SF8">
    <property type="entry name" value="FILAMIN-A"/>
    <property type="match status" value="1"/>
</dbReference>
<dbReference type="SUPFAM" id="SSF81296">
    <property type="entry name" value="E set domains"/>
    <property type="match status" value="17"/>
</dbReference>
<dbReference type="InterPro" id="IPR001715">
    <property type="entry name" value="CH_dom"/>
</dbReference>
<dbReference type="FunFam" id="2.60.40.10:FF:000001">
    <property type="entry name" value="Filamin-C isoform b"/>
    <property type="match status" value="2"/>
</dbReference>
<feature type="repeat" description="Filamin" evidence="4">
    <location>
        <begin position="985"/>
        <end position="1077"/>
    </location>
</feature>
<dbReference type="FunFam" id="2.60.40.10:FF:000007">
    <property type="entry name" value="Filamin-B isoform C"/>
    <property type="match status" value="2"/>
</dbReference>
<feature type="domain" description="Calponin-homology (CH)" evidence="6">
    <location>
        <begin position="69"/>
        <end position="174"/>
    </location>
</feature>